<sequence>MVAAAVSNPAERGASSSSSRKLRSACDSCHHTKVKCSGGRPCEKCRKMGFDCVYSASNRIGRPKNTRNKKTLERIRRCQEAQASSAIVEKQRTAEACLDWAVETMHDDCLPSLGDFSSMSLDGMATDDFLLPLSSFDAGTNAMDDIDILNPSAALQSTSPDSPVMAGIDPSSSTSSPTQTISHPGHDSGVSAPSEESSLPSSPGHVDLTIDPSANTPVPHHTSDVPLPSPPPSAMKLSFSHSEPTGLATRPCKCLADQAGLLVYLKGLSTHRAVPRVDAALLGTSRALATWRTFLRCRTCWPGWRRSTDVLESLTLAAMNARLVVQVLQTQVQSLLTSSNRIPNALNARCDDDDGDEMEHPVRARLGTYAAGPAEARMLSAMLLFRASNQVDAVLRQFRMQAERLDTGSVSARGRRCGDDSEQERERVREREREREAERAEGGDWQLSQPWEDSESEESEVEGDGEGDNDSARQARQVRASAVDPNPCTEYITYLDDNPLINESGGRTLYVHSYEDVLFFSGGTQTRA</sequence>
<dbReference type="GO" id="GO:0005634">
    <property type="term" value="C:nucleus"/>
    <property type="evidence" value="ECO:0007669"/>
    <property type="project" value="UniProtKB-SubCell"/>
</dbReference>
<feature type="region of interest" description="Disordered" evidence="6">
    <location>
        <begin position="407"/>
        <end position="482"/>
    </location>
</feature>
<organism evidence="8 9">
    <name type="scientific">Rasamsonia emersonii (strain ATCC 16479 / CBS 393.64 / IMI 116815)</name>
    <dbReference type="NCBI Taxonomy" id="1408163"/>
    <lineage>
        <taxon>Eukaryota</taxon>
        <taxon>Fungi</taxon>
        <taxon>Dikarya</taxon>
        <taxon>Ascomycota</taxon>
        <taxon>Pezizomycotina</taxon>
        <taxon>Eurotiomycetes</taxon>
        <taxon>Eurotiomycetidae</taxon>
        <taxon>Eurotiales</taxon>
        <taxon>Trichocomaceae</taxon>
        <taxon>Rasamsonia</taxon>
    </lineage>
</organism>
<dbReference type="STRING" id="1408163.A0A0F4YRZ5"/>
<dbReference type="GO" id="GO:0008270">
    <property type="term" value="F:zinc ion binding"/>
    <property type="evidence" value="ECO:0007669"/>
    <property type="project" value="InterPro"/>
</dbReference>
<evidence type="ECO:0000313" key="9">
    <source>
        <dbReference type="Proteomes" id="UP000053958"/>
    </source>
</evidence>
<dbReference type="SMART" id="SM00066">
    <property type="entry name" value="GAL4"/>
    <property type="match status" value="1"/>
</dbReference>
<dbReference type="InterPro" id="IPR051711">
    <property type="entry name" value="Stress_Response_Reg"/>
</dbReference>
<evidence type="ECO:0000256" key="3">
    <source>
        <dbReference type="ARBA" id="ARBA00023125"/>
    </source>
</evidence>
<dbReference type="PROSITE" id="PS00463">
    <property type="entry name" value="ZN2_CY6_FUNGAL_1"/>
    <property type="match status" value="1"/>
</dbReference>
<dbReference type="PROSITE" id="PS50048">
    <property type="entry name" value="ZN2_CY6_FUNGAL_2"/>
    <property type="match status" value="1"/>
</dbReference>
<feature type="compositionally biased region" description="Acidic residues" evidence="6">
    <location>
        <begin position="452"/>
        <end position="469"/>
    </location>
</feature>
<dbReference type="Pfam" id="PF00172">
    <property type="entry name" value="Zn_clus"/>
    <property type="match status" value="1"/>
</dbReference>
<comment type="subcellular location">
    <subcellularLocation>
        <location evidence="1">Nucleus</location>
    </subcellularLocation>
</comment>
<dbReference type="OrthoDB" id="4330117at2759"/>
<evidence type="ECO:0000259" key="7">
    <source>
        <dbReference type="PROSITE" id="PS50048"/>
    </source>
</evidence>
<dbReference type="EMBL" id="LASV01000264">
    <property type="protein sequence ID" value="KKA20388.1"/>
    <property type="molecule type" value="Genomic_DNA"/>
</dbReference>
<comment type="caution">
    <text evidence="8">The sequence shown here is derived from an EMBL/GenBank/DDBJ whole genome shotgun (WGS) entry which is preliminary data.</text>
</comment>
<evidence type="ECO:0000256" key="6">
    <source>
        <dbReference type="SAM" id="MobiDB-lite"/>
    </source>
</evidence>
<keyword evidence="5" id="KW-0539">Nucleus</keyword>
<reference evidence="8 9" key="1">
    <citation type="submission" date="2015-04" db="EMBL/GenBank/DDBJ databases">
        <authorList>
            <person name="Heijne W.H."/>
            <person name="Fedorova N.D."/>
            <person name="Nierman W.C."/>
            <person name="Vollebregt A.W."/>
            <person name="Zhao Z."/>
            <person name="Wu L."/>
            <person name="Kumar M."/>
            <person name="Stam H."/>
            <person name="van den Berg M.A."/>
            <person name="Pel H.J."/>
        </authorList>
    </citation>
    <scope>NUCLEOTIDE SEQUENCE [LARGE SCALE GENOMIC DNA]</scope>
    <source>
        <strain evidence="8 9">CBS 393.64</strain>
    </source>
</reference>
<feature type="region of interest" description="Disordered" evidence="6">
    <location>
        <begin position="153"/>
        <end position="242"/>
    </location>
</feature>
<feature type="compositionally biased region" description="Low complexity" evidence="6">
    <location>
        <begin position="170"/>
        <end position="183"/>
    </location>
</feature>
<name>A0A0F4YRZ5_RASE3</name>
<evidence type="ECO:0000313" key="8">
    <source>
        <dbReference type="EMBL" id="KKA20388.1"/>
    </source>
</evidence>
<dbReference type="RefSeq" id="XP_013327000.1">
    <property type="nucleotide sequence ID" value="XM_013471546.1"/>
</dbReference>
<dbReference type="SUPFAM" id="SSF57701">
    <property type="entry name" value="Zn2/Cys6 DNA-binding domain"/>
    <property type="match status" value="1"/>
</dbReference>
<dbReference type="Gene3D" id="4.10.240.10">
    <property type="entry name" value="Zn(2)-C6 fungal-type DNA-binding domain"/>
    <property type="match status" value="1"/>
</dbReference>
<dbReference type="AlphaFoldDB" id="A0A0F4YRZ5"/>
<feature type="compositionally biased region" description="Low complexity" evidence="6">
    <location>
        <begin position="472"/>
        <end position="482"/>
    </location>
</feature>
<feature type="compositionally biased region" description="Low complexity" evidence="6">
    <location>
        <begin position="191"/>
        <end position="203"/>
    </location>
</feature>
<keyword evidence="2" id="KW-0805">Transcription regulation</keyword>
<dbReference type="GO" id="GO:0045944">
    <property type="term" value="P:positive regulation of transcription by RNA polymerase II"/>
    <property type="evidence" value="ECO:0007669"/>
    <property type="project" value="TreeGrafter"/>
</dbReference>
<keyword evidence="4" id="KW-0804">Transcription</keyword>
<accession>A0A0F4YRZ5</accession>
<evidence type="ECO:0000256" key="4">
    <source>
        <dbReference type="ARBA" id="ARBA00023163"/>
    </source>
</evidence>
<dbReference type="CDD" id="cd00067">
    <property type="entry name" value="GAL4"/>
    <property type="match status" value="1"/>
</dbReference>
<evidence type="ECO:0000256" key="2">
    <source>
        <dbReference type="ARBA" id="ARBA00023015"/>
    </source>
</evidence>
<evidence type="ECO:0000256" key="5">
    <source>
        <dbReference type="ARBA" id="ARBA00023242"/>
    </source>
</evidence>
<dbReference type="InterPro" id="IPR001138">
    <property type="entry name" value="Zn2Cys6_DnaBD"/>
</dbReference>
<dbReference type="PANTHER" id="PTHR47540:SF2">
    <property type="entry name" value="ZN(II)2CYS6 TRANSCRIPTION FACTOR (EUROFUNG)"/>
    <property type="match status" value="1"/>
</dbReference>
<proteinExistence type="predicted"/>
<dbReference type="PANTHER" id="PTHR47540">
    <property type="entry name" value="THIAMINE REPRESSIBLE GENES REGULATORY PROTEIN THI5"/>
    <property type="match status" value="1"/>
</dbReference>
<dbReference type="Proteomes" id="UP000053958">
    <property type="component" value="Unassembled WGS sequence"/>
</dbReference>
<dbReference type="GO" id="GO:0000981">
    <property type="term" value="F:DNA-binding transcription factor activity, RNA polymerase II-specific"/>
    <property type="evidence" value="ECO:0007669"/>
    <property type="project" value="InterPro"/>
</dbReference>
<keyword evidence="9" id="KW-1185">Reference proteome</keyword>
<feature type="compositionally biased region" description="Basic and acidic residues" evidence="6">
    <location>
        <begin position="416"/>
        <end position="442"/>
    </location>
</feature>
<feature type="domain" description="Zn(2)-C6 fungal-type" evidence="7">
    <location>
        <begin position="25"/>
        <end position="54"/>
    </location>
</feature>
<gene>
    <name evidence="8" type="ORF">T310_5596</name>
</gene>
<dbReference type="GO" id="GO:0043565">
    <property type="term" value="F:sequence-specific DNA binding"/>
    <property type="evidence" value="ECO:0007669"/>
    <property type="project" value="TreeGrafter"/>
</dbReference>
<dbReference type="InterPro" id="IPR036864">
    <property type="entry name" value="Zn2-C6_fun-type_DNA-bd_sf"/>
</dbReference>
<dbReference type="GeneID" id="25317940"/>
<evidence type="ECO:0000256" key="1">
    <source>
        <dbReference type="ARBA" id="ARBA00004123"/>
    </source>
</evidence>
<protein>
    <submittedName>
        <fullName evidence="8">C6 finger domain protein GliZ</fullName>
    </submittedName>
</protein>
<keyword evidence="3" id="KW-0238">DNA-binding</keyword>